<dbReference type="Gene3D" id="3.40.50.12780">
    <property type="entry name" value="N-terminal domain of ligase-like"/>
    <property type="match status" value="1"/>
</dbReference>
<dbReference type="Gene3D" id="3.30.300.30">
    <property type="match status" value="1"/>
</dbReference>
<evidence type="ECO:0000259" key="4">
    <source>
        <dbReference type="Pfam" id="PF00501"/>
    </source>
</evidence>
<accession>A0ABX7N999</accession>
<reference evidence="6 7" key="1">
    <citation type="submission" date="2021-02" db="EMBL/GenBank/DDBJ databases">
        <title>De Novo genome assembly of isolated myxobacteria.</title>
        <authorList>
            <person name="Stevens D.C."/>
        </authorList>
    </citation>
    <scope>NUCLEOTIDE SEQUENCE [LARGE SCALE GENOMIC DNA]</scope>
    <source>
        <strain evidence="6 7">SCHIC003</strain>
    </source>
</reference>
<dbReference type="EMBL" id="CP071091">
    <property type="protein sequence ID" value="QSQ14998.1"/>
    <property type="molecule type" value="Genomic_DNA"/>
</dbReference>
<dbReference type="InterPro" id="IPR025110">
    <property type="entry name" value="AMP-bd_C"/>
</dbReference>
<feature type="compositionally biased region" description="Polar residues" evidence="3">
    <location>
        <begin position="157"/>
        <end position="166"/>
    </location>
</feature>
<protein>
    <submittedName>
        <fullName evidence="6">Acyl-CoA synthetase</fullName>
    </submittedName>
</protein>
<dbReference type="InterPro" id="IPR045851">
    <property type="entry name" value="AMP-bd_C_sf"/>
</dbReference>
<proteinExistence type="inferred from homology"/>
<gene>
    <name evidence="6" type="ORF">JY572_02625</name>
</gene>
<dbReference type="InterPro" id="IPR000873">
    <property type="entry name" value="AMP-dep_synth/lig_dom"/>
</dbReference>
<name>A0ABX7N999_9BACT</name>
<dbReference type="Pfam" id="PF13193">
    <property type="entry name" value="AMP-binding_C"/>
    <property type="match status" value="1"/>
</dbReference>
<evidence type="ECO:0000256" key="3">
    <source>
        <dbReference type="SAM" id="MobiDB-lite"/>
    </source>
</evidence>
<dbReference type="PANTHER" id="PTHR43201">
    <property type="entry name" value="ACYL-COA SYNTHETASE"/>
    <property type="match status" value="1"/>
</dbReference>
<dbReference type="RefSeq" id="WP_206716741.1">
    <property type="nucleotide sequence ID" value="NZ_CP071091.1"/>
</dbReference>
<organism evidence="6 7">
    <name type="scientific">Myxococcus landrumensis</name>
    <dbReference type="NCBI Taxonomy" id="2813577"/>
    <lineage>
        <taxon>Bacteria</taxon>
        <taxon>Pseudomonadati</taxon>
        <taxon>Myxococcota</taxon>
        <taxon>Myxococcia</taxon>
        <taxon>Myxococcales</taxon>
        <taxon>Cystobacterineae</taxon>
        <taxon>Myxococcaceae</taxon>
        <taxon>Myxococcus</taxon>
    </lineage>
</organism>
<feature type="domain" description="AMP-binding enzyme C-terminal" evidence="5">
    <location>
        <begin position="420"/>
        <end position="498"/>
    </location>
</feature>
<dbReference type="InterPro" id="IPR042099">
    <property type="entry name" value="ANL_N_sf"/>
</dbReference>
<comment type="similarity">
    <text evidence="1">Belongs to the ATP-dependent AMP-binding enzyme family.</text>
</comment>
<evidence type="ECO:0000313" key="7">
    <source>
        <dbReference type="Proteomes" id="UP000663090"/>
    </source>
</evidence>
<keyword evidence="7" id="KW-1185">Reference proteome</keyword>
<dbReference type="Pfam" id="PF00501">
    <property type="entry name" value="AMP-binding"/>
    <property type="match status" value="1"/>
</dbReference>
<dbReference type="Proteomes" id="UP000663090">
    <property type="component" value="Chromosome"/>
</dbReference>
<evidence type="ECO:0000313" key="6">
    <source>
        <dbReference type="EMBL" id="QSQ14998.1"/>
    </source>
</evidence>
<keyword evidence="2" id="KW-0436">Ligase</keyword>
<dbReference type="SUPFAM" id="SSF56801">
    <property type="entry name" value="Acetyl-CoA synthetase-like"/>
    <property type="match status" value="1"/>
</dbReference>
<evidence type="ECO:0000256" key="2">
    <source>
        <dbReference type="ARBA" id="ARBA00022598"/>
    </source>
</evidence>
<sequence length="524" mass="57457">MQGLNFWELAQRAPSHPAVIGPDGHVTSAGTLLRAANQLVHGLRARGLRRGDTLAVVLKNELAMLELFMAAWQAGWYLTPINTHLTAHEIAYILKDCEARAVFCCDRTADVTRKSLALLGRTEQDCFATCEIPGLESYAALKAHQPEDLPPERSAGATMTYTSGTAGQPKGVRRPLSPAPPERVGESFASFLGLFGITPGDGGVHLTTSPLYHTAVLNFCTNHLHFGHTVVLMDKWTAEGTLELIARHRVTTTHMVPTLFQRLLALPDDVKRQADVSSLRHVIHGAAPCSIEVKREMLGWWGHVIYEYYAATEGGGTLATPEQWLAHPGTVGRAWPMSSLLVLRDDGSACEPGEVGILYMRMGSHRFEYHKAREKTDSAWRGDFFTVGDAGYLDAEGFLYLCDRKSDFIISGGVNIYPAEIEMALSGHPKVADVAIFGIPDEDWGERIKAVIEPVPGVQPGPELVAELLAFCRERLASFKCPNSIDFTDALPRDPNGKLMKRKLRDPYWQAPRGAKGMPGSLQS</sequence>
<feature type="domain" description="AMP-dependent synthetase/ligase" evidence="4">
    <location>
        <begin position="7"/>
        <end position="361"/>
    </location>
</feature>
<evidence type="ECO:0000256" key="1">
    <source>
        <dbReference type="ARBA" id="ARBA00006432"/>
    </source>
</evidence>
<dbReference type="PANTHER" id="PTHR43201:SF5">
    <property type="entry name" value="MEDIUM-CHAIN ACYL-COA LIGASE ACSF2, MITOCHONDRIAL"/>
    <property type="match status" value="1"/>
</dbReference>
<feature type="region of interest" description="Disordered" evidence="3">
    <location>
        <begin position="147"/>
        <end position="180"/>
    </location>
</feature>
<evidence type="ECO:0000259" key="5">
    <source>
        <dbReference type="Pfam" id="PF13193"/>
    </source>
</evidence>